<evidence type="ECO:0000313" key="3">
    <source>
        <dbReference type="Proteomes" id="UP001597458"/>
    </source>
</evidence>
<dbReference type="Gene3D" id="2.30.30.40">
    <property type="entry name" value="SH3 Domains"/>
    <property type="match status" value="1"/>
</dbReference>
<accession>A0ABW5PPS0</accession>
<sequence length="156" mass="17690">MNQLGQNTKFILFELNEETFGVPINQVVSIERPQAITRVPHVQDYVKGIMTIRGLMVPVIDIHKRFNMAESLKATEERIIIVEIDDMMVGLYVDSAHQVVDLSPSQIEDTPEIVGGLEAEYIDGIARYKEDKLLVLLNLKKVLTTNEVNDLKKIEV</sequence>
<dbReference type="SUPFAM" id="SSF50341">
    <property type="entry name" value="CheW-like"/>
    <property type="match status" value="1"/>
</dbReference>
<proteinExistence type="predicted"/>
<evidence type="ECO:0000259" key="1">
    <source>
        <dbReference type="PROSITE" id="PS50851"/>
    </source>
</evidence>
<reference evidence="3" key="1">
    <citation type="journal article" date="2019" name="Int. J. Syst. Evol. Microbiol.">
        <title>The Global Catalogue of Microorganisms (GCM) 10K type strain sequencing project: providing services to taxonomists for standard genome sequencing and annotation.</title>
        <authorList>
            <consortium name="The Broad Institute Genomics Platform"/>
            <consortium name="The Broad Institute Genome Sequencing Center for Infectious Disease"/>
            <person name="Wu L."/>
            <person name="Ma J."/>
        </authorList>
    </citation>
    <scope>NUCLEOTIDE SEQUENCE [LARGE SCALE GENOMIC DNA]</scope>
    <source>
        <strain evidence="3">TISTR 2241</strain>
    </source>
</reference>
<dbReference type="InterPro" id="IPR002545">
    <property type="entry name" value="CheW-lke_dom"/>
</dbReference>
<dbReference type="PANTHER" id="PTHR22617:SF23">
    <property type="entry name" value="CHEMOTAXIS PROTEIN CHEW"/>
    <property type="match status" value="1"/>
</dbReference>
<dbReference type="PANTHER" id="PTHR22617">
    <property type="entry name" value="CHEMOTAXIS SENSOR HISTIDINE KINASE-RELATED"/>
    <property type="match status" value="1"/>
</dbReference>
<dbReference type="Proteomes" id="UP001597458">
    <property type="component" value="Unassembled WGS sequence"/>
</dbReference>
<organism evidence="2 3">
    <name type="scientific">Terrilactibacillus laevilacticus</name>
    <dbReference type="NCBI Taxonomy" id="1380157"/>
    <lineage>
        <taxon>Bacteria</taxon>
        <taxon>Bacillati</taxon>
        <taxon>Bacillota</taxon>
        <taxon>Bacilli</taxon>
        <taxon>Bacillales</taxon>
        <taxon>Bacillaceae</taxon>
        <taxon>Terrilactibacillus</taxon>
    </lineage>
</organism>
<gene>
    <name evidence="2" type="ORF">ACFSTF_06035</name>
</gene>
<comment type="caution">
    <text evidence="2">The sequence shown here is derived from an EMBL/GenBank/DDBJ whole genome shotgun (WGS) entry which is preliminary data.</text>
</comment>
<feature type="domain" description="CheW-like" evidence="1">
    <location>
        <begin position="7"/>
        <end position="148"/>
    </location>
</feature>
<evidence type="ECO:0000313" key="2">
    <source>
        <dbReference type="EMBL" id="MFD2616868.1"/>
    </source>
</evidence>
<name>A0ABW5PPS0_9BACI</name>
<dbReference type="Pfam" id="PF01584">
    <property type="entry name" value="CheW"/>
    <property type="match status" value="1"/>
</dbReference>
<dbReference type="InterPro" id="IPR036061">
    <property type="entry name" value="CheW-like_dom_sf"/>
</dbReference>
<dbReference type="EMBL" id="JBHUMR010000008">
    <property type="protein sequence ID" value="MFD2616868.1"/>
    <property type="molecule type" value="Genomic_DNA"/>
</dbReference>
<dbReference type="PROSITE" id="PS50851">
    <property type="entry name" value="CHEW"/>
    <property type="match status" value="1"/>
</dbReference>
<dbReference type="InterPro" id="IPR039315">
    <property type="entry name" value="CheW"/>
</dbReference>
<dbReference type="RefSeq" id="WP_141189291.1">
    <property type="nucleotide sequence ID" value="NZ_JBHUMR010000008.1"/>
</dbReference>
<keyword evidence="3" id="KW-1185">Reference proteome</keyword>
<protein>
    <submittedName>
        <fullName evidence="2">Chemotaxis protein CheW</fullName>
    </submittedName>
</protein>
<dbReference type="Gene3D" id="2.40.50.180">
    <property type="entry name" value="CheA-289, Domain 4"/>
    <property type="match status" value="1"/>
</dbReference>
<dbReference type="SMART" id="SM00260">
    <property type="entry name" value="CheW"/>
    <property type="match status" value="1"/>
</dbReference>